<evidence type="ECO:0008006" key="3">
    <source>
        <dbReference type="Google" id="ProtNLM"/>
    </source>
</evidence>
<comment type="caution">
    <text evidence="1">The sequence shown here is derived from an EMBL/GenBank/DDBJ whole genome shotgun (WGS) entry which is preliminary data.</text>
</comment>
<reference evidence="1 2" key="1">
    <citation type="submission" date="2024-04" db="EMBL/GenBank/DDBJ databases">
        <authorList>
            <person name="Rising A."/>
            <person name="Reimegard J."/>
            <person name="Sonavane S."/>
            <person name="Akerstrom W."/>
            <person name="Nylinder S."/>
            <person name="Hedman E."/>
            <person name="Kallberg Y."/>
        </authorList>
    </citation>
    <scope>NUCLEOTIDE SEQUENCE [LARGE SCALE GENOMIC DNA]</scope>
</reference>
<evidence type="ECO:0000313" key="2">
    <source>
        <dbReference type="Proteomes" id="UP001497382"/>
    </source>
</evidence>
<proteinExistence type="predicted"/>
<sequence length="27" mass="3224">MSIFEHIQMKSLILVTYVVKIFLEEVI</sequence>
<organism evidence="1 2">
    <name type="scientific">Larinioides sclopetarius</name>
    <dbReference type="NCBI Taxonomy" id="280406"/>
    <lineage>
        <taxon>Eukaryota</taxon>
        <taxon>Metazoa</taxon>
        <taxon>Ecdysozoa</taxon>
        <taxon>Arthropoda</taxon>
        <taxon>Chelicerata</taxon>
        <taxon>Arachnida</taxon>
        <taxon>Araneae</taxon>
        <taxon>Araneomorphae</taxon>
        <taxon>Entelegynae</taxon>
        <taxon>Araneoidea</taxon>
        <taxon>Araneidae</taxon>
        <taxon>Larinioides</taxon>
    </lineage>
</organism>
<accession>A0AAV2BU42</accession>
<dbReference type="Proteomes" id="UP001497382">
    <property type="component" value="Unassembled WGS sequence"/>
</dbReference>
<dbReference type="EMBL" id="CAXIEN010000520">
    <property type="protein sequence ID" value="CAL1299830.1"/>
    <property type="molecule type" value="Genomic_DNA"/>
</dbReference>
<protein>
    <recommendedName>
        <fullName evidence="3">Ribosomal protein L16</fullName>
    </recommendedName>
</protein>
<evidence type="ECO:0000313" key="1">
    <source>
        <dbReference type="EMBL" id="CAL1299830.1"/>
    </source>
</evidence>
<gene>
    <name evidence="1" type="ORF">LARSCL_LOCUS21603</name>
</gene>
<name>A0AAV2BU42_9ARAC</name>
<keyword evidence="2" id="KW-1185">Reference proteome</keyword>
<dbReference type="AlphaFoldDB" id="A0AAV2BU42"/>